<dbReference type="Proteomes" id="UP000256977">
    <property type="component" value="Unassembled WGS sequence"/>
</dbReference>
<protein>
    <submittedName>
        <fullName evidence="1">Uncharacterized protein</fullName>
    </submittedName>
</protein>
<sequence length="281" mass="31328">MRAGIRERLSQQIPTIGGRIYEAHESAATLDKPYILLIQGTESTDTDWTGYSALFECWPSVSQQSDFADVDELANLIVEALDGQALVDPVSQAEFTCRYEGTVGADKVDADRDVITRGLRFLVIGARAAEETVQDDWLDALCDWTLSTLGEPEWQAYGNQWPANYTRPSVLWRWDSFETVAGSRVSTVEVRKKAIGHVVGRSLNEQTTTVASLTQSLSEAVKIPLNPLERRFLTVSAPNVDLTRDAVTEGQIYATFSRKIERYAEQGPLMREVRIQPNPNS</sequence>
<name>A0A3D9KG86_9BACL</name>
<dbReference type="RefSeq" id="WP_116059736.1">
    <property type="nucleotide sequence ID" value="NZ_QRDZ01000004.1"/>
</dbReference>
<proteinExistence type="predicted"/>
<dbReference type="AlphaFoldDB" id="A0A3D9KG86"/>
<reference evidence="1 2" key="1">
    <citation type="submission" date="2018-07" db="EMBL/GenBank/DDBJ databases">
        <title>Genomic Encyclopedia of Type Strains, Phase III (KMG-III): the genomes of soil and plant-associated and newly described type strains.</title>
        <authorList>
            <person name="Whitman W."/>
        </authorList>
    </citation>
    <scope>NUCLEOTIDE SEQUENCE [LARGE SCALE GENOMIC DNA]</scope>
    <source>
        <strain evidence="1 2">CECT 7287</strain>
    </source>
</reference>
<evidence type="ECO:0000313" key="1">
    <source>
        <dbReference type="EMBL" id="RED85300.1"/>
    </source>
</evidence>
<keyword evidence="2" id="KW-1185">Reference proteome</keyword>
<dbReference type="OrthoDB" id="1679953at2"/>
<comment type="caution">
    <text evidence="1">The sequence shown here is derived from an EMBL/GenBank/DDBJ whole genome shotgun (WGS) entry which is preliminary data.</text>
</comment>
<organism evidence="1 2">
    <name type="scientific">Cohnella phaseoli</name>
    <dbReference type="NCBI Taxonomy" id="456490"/>
    <lineage>
        <taxon>Bacteria</taxon>
        <taxon>Bacillati</taxon>
        <taxon>Bacillota</taxon>
        <taxon>Bacilli</taxon>
        <taxon>Bacillales</taxon>
        <taxon>Paenibacillaceae</taxon>
        <taxon>Cohnella</taxon>
    </lineage>
</organism>
<dbReference type="EMBL" id="QRDZ01000004">
    <property type="protein sequence ID" value="RED85300.1"/>
    <property type="molecule type" value="Genomic_DNA"/>
</dbReference>
<accession>A0A3D9KG86</accession>
<evidence type="ECO:0000313" key="2">
    <source>
        <dbReference type="Proteomes" id="UP000256977"/>
    </source>
</evidence>
<gene>
    <name evidence="1" type="ORF">DFP98_1045</name>
</gene>